<evidence type="ECO:0000256" key="1">
    <source>
        <dbReference type="SAM" id="MobiDB-lite"/>
    </source>
</evidence>
<evidence type="ECO:0000259" key="2">
    <source>
        <dbReference type="Pfam" id="PF08044"/>
    </source>
</evidence>
<dbReference type="PANTHER" id="PTHR40763:SF5">
    <property type="entry name" value="MEMBRANE PROTEIN"/>
    <property type="match status" value="1"/>
</dbReference>
<feature type="region of interest" description="Disordered" evidence="1">
    <location>
        <begin position="102"/>
        <end position="158"/>
    </location>
</feature>
<feature type="compositionally biased region" description="Basic and acidic residues" evidence="1">
    <location>
        <begin position="15"/>
        <end position="41"/>
    </location>
</feature>
<accession>A0ABN2TI87</accession>
<proteinExistence type="predicted"/>
<comment type="caution">
    <text evidence="3">The sequence shown here is derived from an EMBL/GenBank/DDBJ whole genome shotgun (WGS) entry which is preliminary data.</text>
</comment>
<dbReference type="InterPro" id="IPR012551">
    <property type="entry name" value="DUF1707_SHOCT-like"/>
</dbReference>
<feature type="compositionally biased region" description="Gly residues" evidence="1">
    <location>
        <begin position="139"/>
        <end position="149"/>
    </location>
</feature>
<evidence type="ECO:0000313" key="4">
    <source>
        <dbReference type="Proteomes" id="UP001500755"/>
    </source>
</evidence>
<feature type="domain" description="DUF1707" evidence="2">
    <location>
        <begin position="37"/>
        <end position="89"/>
    </location>
</feature>
<dbReference type="EMBL" id="BAAANO010000020">
    <property type="protein sequence ID" value="GAA2010482.1"/>
    <property type="molecule type" value="Genomic_DNA"/>
</dbReference>
<dbReference type="Proteomes" id="UP001500755">
    <property type="component" value="Unassembled WGS sequence"/>
</dbReference>
<feature type="compositionally biased region" description="Gly residues" evidence="1">
    <location>
        <begin position="112"/>
        <end position="126"/>
    </location>
</feature>
<dbReference type="RefSeq" id="WP_344309676.1">
    <property type="nucleotide sequence ID" value="NZ_BAAANO010000020.1"/>
</dbReference>
<gene>
    <name evidence="3" type="ORF">GCM10009755_22040</name>
</gene>
<dbReference type="PANTHER" id="PTHR40763">
    <property type="entry name" value="MEMBRANE PROTEIN-RELATED"/>
    <property type="match status" value="1"/>
</dbReference>
<protein>
    <recommendedName>
        <fullName evidence="2">DUF1707 domain-containing protein</fullName>
    </recommendedName>
</protein>
<organism evidence="3 4">
    <name type="scientific">Brevibacterium samyangense</name>
    <dbReference type="NCBI Taxonomy" id="366888"/>
    <lineage>
        <taxon>Bacteria</taxon>
        <taxon>Bacillati</taxon>
        <taxon>Actinomycetota</taxon>
        <taxon>Actinomycetes</taxon>
        <taxon>Micrococcales</taxon>
        <taxon>Brevibacteriaceae</taxon>
        <taxon>Brevibacterium</taxon>
    </lineage>
</organism>
<feature type="region of interest" description="Disordered" evidence="1">
    <location>
        <begin position="1"/>
        <end position="41"/>
    </location>
</feature>
<name>A0ABN2TI87_9MICO</name>
<keyword evidence="4" id="KW-1185">Reference proteome</keyword>
<evidence type="ECO:0000313" key="3">
    <source>
        <dbReference type="EMBL" id="GAA2010482.1"/>
    </source>
</evidence>
<feature type="compositionally biased region" description="Low complexity" evidence="1">
    <location>
        <begin position="1"/>
        <end position="12"/>
    </location>
</feature>
<dbReference type="Pfam" id="PF08044">
    <property type="entry name" value="DUF1707"/>
    <property type="match status" value="1"/>
</dbReference>
<reference evidence="3 4" key="1">
    <citation type="journal article" date="2019" name="Int. J. Syst. Evol. Microbiol.">
        <title>The Global Catalogue of Microorganisms (GCM) 10K type strain sequencing project: providing services to taxonomists for standard genome sequencing and annotation.</title>
        <authorList>
            <consortium name="The Broad Institute Genomics Platform"/>
            <consortium name="The Broad Institute Genome Sequencing Center for Infectious Disease"/>
            <person name="Wu L."/>
            <person name="Ma J."/>
        </authorList>
    </citation>
    <scope>NUCLEOTIDE SEQUENCE [LARGE SCALE GENOMIC DNA]</scope>
    <source>
        <strain evidence="3 4">JCM 14546</strain>
    </source>
</reference>
<sequence>MSDSTGTSGTSGESPEPHEGAAREEASHEAAPARRRLRASDADRDAVLEVIAQAHANGRLDPEEVDERQSQALGTKILEDLPEVIDDLPEGQDLVRRIRAITDPEAPAGSRGASGPGGAPGAGNGWGSPRPGGVIERLPGGGSGAGGHGTGHEIAHMFSGDGNTSMAILSGKDYALEPGTSQASTVAILGGDNVDLTEVMGPGVEMTMNVVTLLGGDNLYVPPGVRIVDKSMNILGGHGVKKDARGDGSNGTLVLTGLNVLGGSEVKLHKKYKQK</sequence>